<dbReference type="SUPFAM" id="SSF46785">
    <property type="entry name" value="Winged helix' DNA-binding domain"/>
    <property type="match status" value="1"/>
</dbReference>
<sequence length="234" mass="28075">MEIFKFDRYENENNRDFIYRSLKESIIRATIKPGEAISEPKLQQIFNVSRSPIREAISVLDHEGLVEVQPKKKTRVVLIDYQQIIESRFLRCIAEKEVLVNMCNTKDTKPLADKLDKILDEAESKYKNNENFRTVIFDYDNMFHSAIFEYNGFSFVWKILRLNNIQYNRFLNLYLEEQLYGDFFIKDHREVAQNIRNKEVDKLVSYTQKNYERIEGYLKKLVLIHPDYFTNTQN</sequence>
<dbReference type="PRINTS" id="PR00035">
    <property type="entry name" value="HTHGNTR"/>
</dbReference>
<organism evidence="5 6">
    <name type="scientific">Fusobacterium varium ATCC 27725</name>
    <dbReference type="NCBI Taxonomy" id="469618"/>
    <lineage>
        <taxon>Bacteria</taxon>
        <taxon>Fusobacteriati</taxon>
        <taxon>Fusobacteriota</taxon>
        <taxon>Fusobacteriia</taxon>
        <taxon>Fusobacteriales</taxon>
        <taxon>Fusobacteriaceae</taxon>
        <taxon>Fusobacterium</taxon>
    </lineage>
</organism>
<dbReference type="PROSITE" id="PS50949">
    <property type="entry name" value="HTH_GNTR"/>
    <property type="match status" value="1"/>
</dbReference>
<evidence type="ECO:0000259" key="4">
    <source>
        <dbReference type="PROSITE" id="PS50949"/>
    </source>
</evidence>
<dbReference type="SUPFAM" id="SSF48008">
    <property type="entry name" value="GntR ligand-binding domain-like"/>
    <property type="match status" value="1"/>
</dbReference>
<dbReference type="Gene3D" id="1.20.120.530">
    <property type="entry name" value="GntR ligand-binding domain-like"/>
    <property type="match status" value="1"/>
</dbReference>
<keyword evidence="1" id="KW-0805">Transcription regulation</keyword>
<dbReference type="PANTHER" id="PTHR43537:SF5">
    <property type="entry name" value="UXU OPERON TRANSCRIPTIONAL REGULATOR"/>
    <property type="match status" value="1"/>
</dbReference>
<dbReference type="PANTHER" id="PTHR43537">
    <property type="entry name" value="TRANSCRIPTIONAL REGULATOR, GNTR FAMILY"/>
    <property type="match status" value="1"/>
</dbReference>
<dbReference type="EMBL" id="CP028103">
    <property type="protein sequence ID" value="AVQ30019.1"/>
    <property type="molecule type" value="Genomic_DNA"/>
</dbReference>
<dbReference type="SMART" id="SM00345">
    <property type="entry name" value="HTH_GNTR"/>
    <property type="match status" value="1"/>
</dbReference>
<feature type="domain" description="HTH gntR-type" evidence="4">
    <location>
        <begin position="12"/>
        <end position="79"/>
    </location>
</feature>
<keyword evidence="2" id="KW-0238">DNA-binding</keyword>
<keyword evidence="6" id="KW-1185">Reference proteome</keyword>
<protein>
    <submittedName>
        <fullName evidence="5">GntR family transcriptional regulator</fullName>
    </submittedName>
</protein>
<reference evidence="6" key="1">
    <citation type="journal article" date="2018" name="MSphere">
        <title>Fusobacterium Genomics Using MinION and Illumina Sequencing Enables Genome Completion and Correction.</title>
        <authorList>
            <person name="Todd S.M."/>
            <person name="Settlage R.E."/>
            <person name="Lahmers K.K."/>
            <person name="Slade D.J."/>
        </authorList>
    </citation>
    <scope>NUCLEOTIDE SEQUENCE [LARGE SCALE GENOMIC DNA]</scope>
    <source>
        <strain evidence="6">ATCC 27725</strain>
    </source>
</reference>
<dbReference type="GeneID" id="77466708"/>
<dbReference type="InterPro" id="IPR036388">
    <property type="entry name" value="WH-like_DNA-bd_sf"/>
</dbReference>
<dbReference type="Pfam" id="PF00392">
    <property type="entry name" value="GntR"/>
    <property type="match status" value="1"/>
</dbReference>
<dbReference type="InterPro" id="IPR000524">
    <property type="entry name" value="Tscrpt_reg_HTH_GntR"/>
</dbReference>
<evidence type="ECO:0000256" key="2">
    <source>
        <dbReference type="ARBA" id="ARBA00023125"/>
    </source>
</evidence>
<gene>
    <name evidence="5" type="ORF">C4N18_01795</name>
</gene>
<dbReference type="Pfam" id="PF07729">
    <property type="entry name" value="FCD"/>
    <property type="match status" value="1"/>
</dbReference>
<dbReference type="InterPro" id="IPR008920">
    <property type="entry name" value="TF_FadR/GntR_C"/>
</dbReference>
<dbReference type="Proteomes" id="UP000241238">
    <property type="component" value="Chromosome"/>
</dbReference>
<name>A0ABN5JDZ2_FUSVA</name>
<dbReference type="InterPro" id="IPR011711">
    <property type="entry name" value="GntR_C"/>
</dbReference>
<dbReference type="RefSeq" id="WP_005949598.1">
    <property type="nucleotide sequence ID" value="NZ_CP028103.1"/>
</dbReference>
<evidence type="ECO:0000313" key="6">
    <source>
        <dbReference type="Proteomes" id="UP000241238"/>
    </source>
</evidence>
<evidence type="ECO:0000256" key="1">
    <source>
        <dbReference type="ARBA" id="ARBA00023015"/>
    </source>
</evidence>
<dbReference type="CDD" id="cd07377">
    <property type="entry name" value="WHTH_GntR"/>
    <property type="match status" value="1"/>
</dbReference>
<proteinExistence type="predicted"/>
<evidence type="ECO:0000313" key="5">
    <source>
        <dbReference type="EMBL" id="AVQ30019.1"/>
    </source>
</evidence>
<keyword evidence="3" id="KW-0804">Transcription</keyword>
<accession>A0ABN5JDZ2</accession>
<dbReference type="InterPro" id="IPR036390">
    <property type="entry name" value="WH_DNA-bd_sf"/>
</dbReference>
<evidence type="ECO:0000256" key="3">
    <source>
        <dbReference type="ARBA" id="ARBA00023163"/>
    </source>
</evidence>
<dbReference type="Gene3D" id="1.10.10.10">
    <property type="entry name" value="Winged helix-like DNA-binding domain superfamily/Winged helix DNA-binding domain"/>
    <property type="match status" value="1"/>
</dbReference>